<dbReference type="EMBL" id="MPGH01000005">
    <property type="protein sequence ID" value="OLN97760.1"/>
    <property type="molecule type" value="Genomic_DNA"/>
</dbReference>
<dbReference type="Pfam" id="PF06441">
    <property type="entry name" value="EHN"/>
    <property type="match status" value="1"/>
</dbReference>
<dbReference type="GO" id="GO:0004301">
    <property type="term" value="F:epoxide hydrolase activity"/>
    <property type="evidence" value="ECO:0007669"/>
    <property type="project" value="TreeGrafter"/>
</dbReference>
<organism evidence="5 6">
    <name type="scientific">Colletotrichum chlorophyti</name>
    <dbReference type="NCBI Taxonomy" id="708187"/>
    <lineage>
        <taxon>Eukaryota</taxon>
        <taxon>Fungi</taxon>
        <taxon>Dikarya</taxon>
        <taxon>Ascomycota</taxon>
        <taxon>Pezizomycotina</taxon>
        <taxon>Sordariomycetes</taxon>
        <taxon>Hypocreomycetidae</taxon>
        <taxon>Glomerellales</taxon>
        <taxon>Glomerellaceae</taxon>
        <taxon>Colletotrichum</taxon>
    </lineage>
</organism>
<comment type="caution">
    <text evidence="5">The sequence shown here is derived from an EMBL/GenBank/DDBJ whole genome shotgun (WGS) entry which is preliminary data.</text>
</comment>
<dbReference type="Gene3D" id="3.40.50.1820">
    <property type="entry name" value="alpha/beta hydrolase"/>
    <property type="match status" value="1"/>
</dbReference>
<dbReference type="InterPro" id="IPR000639">
    <property type="entry name" value="Epox_hydrolase-like"/>
</dbReference>
<feature type="active site" description="Nucleophile" evidence="3">
    <location>
        <position position="198"/>
    </location>
</feature>
<dbReference type="PRINTS" id="PR00412">
    <property type="entry name" value="EPOXHYDRLASE"/>
</dbReference>
<comment type="similarity">
    <text evidence="1">Belongs to the peptidase S33 family.</text>
</comment>
<dbReference type="GO" id="GO:0097176">
    <property type="term" value="P:epoxide metabolic process"/>
    <property type="evidence" value="ECO:0007669"/>
    <property type="project" value="TreeGrafter"/>
</dbReference>
<name>A0A1Q8S8L1_9PEZI</name>
<dbReference type="SUPFAM" id="SSF53474">
    <property type="entry name" value="alpha/beta-Hydrolases"/>
    <property type="match status" value="1"/>
</dbReference>
<dbReference type="PANTHER" id="PTHR21661:SF39">
    <property type="entry name" value="HYDROLASE, PUTATIVE (AFU_ORTHOLOGUE AFUA_3G08960)-RELATED"/>
    <property type="match status" value="1"/>
</dbReference>
<sequence>MSQAFGNIPIGALKNPETFRLRVPDEDLEEFKQLLKLSKIGPHTWYNQQEDRRFGVTRKWLQDAKDAWLNEFDWRKLEDRINSFPNFKARVDSSHLGTLDVHFVALFSNKKDALPVIFMHGWPGSFLEFLPMLDLLVSKYSPDTLPYHIVVPSVPGYGFSASSIPLDKETDVKEVAKAMHQLMLDLGFGSGYVAQGGDVGSFLASIMSVEFKECKAIHLNLIPPNPEDDNGGTDLLNSQELEQLQRMEGFRKQGVSYALEHGLRPATIGLVLSASPLSLLAWIGEKYVEWVDSNHPLQLEMILELVSLYWFTGTFPRSVYPYRSMAQSFTTGEALPVQISKEIPLGYSCFPKEITFMPKAWAERVYPNLKFYQAHEKGGHFAALEQPELFLQDVESFLKTVRTTTKI</sequence>
<proteinExistence type="inferred from homology"/>
<evidence type="ECO:0000313" key="5">
    <source>
        <dbReference type="EMBL" id="OLN97760.1"/>
    </source>
</evidence>
<accession>A0A1Q8S8L1</accession>
<evidence type="ECO:0000313" key="6">
    <source>
        <dbReference type="Proteomes" id="UP000186583"/>
    </source>
</evidence>
<dbReference type="OrthoDB" id="7130006at2759"/>
<evidence type="ECO:0000256" key="1">
    <source>
        <dbReference type="ARBA" id="ARBA00010088"/>
    </source>
</evidence>
<dbReference type="AlphaFoldDB" id="A0A1Q8S8L1"/>
<protein>
    <submittedName>
        <fullName evidence="5">Putative epoxide hydrolase 6</fullName>
    </submittedName>
</protein>
<dbReference type="InterPro" id="IPR029058">
    <property type="entry name" value="AB_hydrolase_fold"/>
</dbReference>
<dbReference type="STRING" id="708187.A0A1Q8S8L1"/>
<evidence type="ECO:0000256" key="3">
    <source>
        <dbReference type="PIRSR" id="PIRSR001112-1"/>
    </source>
</evidence>
<dbReference type="PIRSF" id="PIRSF001112">
    <property type="entry name" value="Epoxide_hydrolase"/>
    <property type="match status" value="1"/>
</dbReference>
<dbReference type="Proteomes" id="UP000186583">
    <property type="component" value="Unassembled WGS sequence"/>
</dbReference>
<dbReference type="PANTHER" id="PTHR21661">
    <property type="entry name" value="EPOXIDE HYDROLASE 1-RELATED"/>
    <property type="match status" value="1"/>
</dbReference>
<gene>
    <name evidence="5" type="ORF">CCHL11_07955</name>
</gene>
<reference evidence="5 6" key="1">
    <citation type="submission" date="2016-11" db="EMBL/GenBank/DDBJ databases">
        <title>Draft Genome Assembly of Colletotrichum chlorophyti a pathogen of herbaceous plants.</title>
        <authorList>
            <person name="Gan P."/>
            <person name="Narusaka M."/>
            <person name="Tsushima A."/>
            <person name="Narusaka Y."/>
            <person name="Takano Y."/>
            <person name="Shirasu K."/>
        </authorList>
    </citation>
    <scope>NUCLEOTIDE SEQUENCE [LARGE SCALE GENOMIC DNA]</scope>
    <source>
        <strain evidence="5 6">NTL11</strain>
    </source>
</reference>
<keyword evidence="2 5" id="KW-0378">Hydrolase</keyword>
<dbReference type="InterPro" id="IPR016292">
    <property type="entry name" value="Epoxide_hydrolase"/>
</dbReference>
<feature type="active site" description="Proton donor" evidence="3">
    <location>
        <position position="322"/>
    </location>
</feature>
<evidence type="ECO:0000256" key="2">
    <source>
        <dbReference type="ARBA" id="ARBA00022801"/>
    </source>
</evidence>
<feature type="domain" description="Epoxide hydrolase N-terminal" evidence="4">
    <location>
        <begin position="17"/>
        <end position="129"/>
    </location>
</feature>
<feature type="active site" description="Proton acceptor" evidence="3">
    <location>
        <position position="380"/>
    </location>
</feature>
<dbReference type="InterPro" id="IPR010497">
    <property type="entry name" value="Epoxide_hydro_N"/>
</dbReference>
<keyword evidence="6" id="KW-1185">Reference proteome</keyword>
<evidence type="ECO:0000259" key="4">
    <source>
        <dbReference type="Pfam" id="PF06441"/>
    </source>
</evidence>